<keyword evidence="2 5" id="KW-0378">Hydrolase</keyword>
<dbReference type="FunFam" id="3.20.20.80:FF:000064">
    <property type="entry name" value="Oligo-1,6-glucosidase"/>
    <property type="match status" value="2"/>
</dbReference>
<dbReference type="SUPFAM" id="SSF51445">
    <property type="entry name" value="(Trans)glycosidases"/>
    <property type="match status" value="1"/>
</dbReference>
<dbReference type="KEGG" id="cbei:LF65_05439"/>
<name>A0A0B5QM62_CLOBE</name>
<dbReference type="InterPro" id="IPR045857">
    <property type="entry name" value="O16G_dom_2"/>
</dbReference>
<evidence type="ECO:0000313" key="5">
    <source>
        <dbReference type="EMBL" id="AJH01956.1"/>
    </source>
</evidence>
<dbReference type="RefSeq" id="WP_041900423.1">
    <property type="nucleotide sequence ID" value="NZ_CP010086.2"/>
</dbReference>
<dbReference type="PANTHER" id="PTHR10357">
    <property type="entry name" value="ALPHA-AMYLASE FAMILY MEMBER"/>
    <property type="match status" value="1"/>
</dbReference>
<dbReference type="GO" id="GO:0009313">
    <property type="term" value="P:oligosaccharide catabolic process"/>
    <property type="evidence" value="ECO:0007669"/>
    <property type="project" value="TreeGrafter"/>
</dbReference>
<comment type="similarity">
    <text evidence="1">Belongs to the glycosyl hydrolase 13 family.</text>
</comment>
<keyword evidence="3" id="KW-0326">Glycosidase</keyword>
<dbReference type="FunFam" id="2.60.40.1180:FF:000007">
    <property type="entry name" value="Sucrose isomerase"/>
    <property type="match status" value="1"/>
</dbReference>
<dbReference type="EMBL" id="CP010086">
    <property type="protein sequence ID" value="AJH01956.1"/>
    <property type="molecule type" value="Genomic_DNA"/>
</dbReference>
<gene>
    <name evidence="5" type="ORF">LF65_05439</name>
</gene>
<dbReference type="InterPro" id="IPR056300">
    <property type="entry name" value="SusG-like_C"/>
</dbReference>
<evidence type="ECO:0000256" key="2">
    <source>
        <dbReference type="ARBA" id="ARBA00022801"/>
    </source>
</evidence>
<dbReference type="STRING" id="1520.LF65_05439"/>
<protein>
    <submittedName>
        <fullName evidence="5">Glucohydrolase</fullName>
    </submittedName>
</protein>
<evidence type="ECO:0000256" key="1">
    <source>
        <dbReference type="ARBA" id="ARBA00008061"/>
    </source>
</evidence>
<dbReference type="InterPro" id="IPR006047">
    <property type="entry name" value="GH13_cat_dom"/>
</dbReference>
<dbReference type="Pfam" id="PF23915">
    <property type="entry name" value="SusG_C"/>
    <property type="match status" value="1"/>
</dbReference>
<dbReference type="FunFam" id="3.90.400.10:FF:000002">
    <property type="entry name" value="Sucrose isomerase"/>
    <property type="match status" value="1"/>
</dbReference>
<dbReference type="InterPro" id="IPR013780">
    <property type="entry name" value="Glyco_hydro_b"/>
</dbReference>
<dbReference type="InterPro" id="IPR017853">
    <property type="entry name" value="GH"/>
</dbReference>
<reference evidence="6" key="1">
    <citation type="submission" date="2014-12" db="EMBL/GenBank/DDBJ databases">
        <title>Genome sequence of Clostridium beijerinckii strain 59B.</title>
        <authorList>
            <person name="Little G.T."/>
            <person name="Minton N.P."/>
        </authorList>
    </citation>
    <scope>NUCLEOTIDE SEQUENCE [LARGE SCALE GENOMIC DNA]</scope>
    <source>
        <strain evidence="6">59B</strain>
    </source>
</reference>
<feature type="domain" description="Glycosyl hydrolase family 13 catalytic" evidence="4">
    <location>
        <begin position="13"/>
        <end position="400"/>
    </location>
</feature>
<dbReference type="Pfam" id="PF00128">
    <property type="entry name" value="Alpha-amylase"/>
    <property type="match status" value="1"/>
</dbReference>
<dbReference type="PANTHER" id="PTHR10357:SF179">
    <property type="entry name" value="NEUTRAL AND BASIC AMINO ACID TRANSPORT PROTEIN RBAT"/>
    <property type="match status" value="1"/>
</dbReference>
<dbReference type="Proteomes" id="UP000031866">
    <property type="component" value="Chromosome"/>
</dbReference>
<dbReference type="OrthoDB" id="9805159at2"/>
<dbReference type="NCBIfam" id="NF008183">
    <property type="entry name" value="PRK10933.1"/>
    <property type="match status" value="1"/>
</dbReference>
<dbReference type="GO" id="GO:0004556">
    <property type="term" value="F:alpha-amylase activity"/>
    <property type="evidence" value="ECO:0007669"/>
    <property type="project" value="TreeGrafter"/>
</dbReference>
<dbReference type="CDD" id="cd11333">
    <property type="entry name" value="AmyAc_SI_OligoGlu_DGase"/>
    <property type="match status" value="1"/>
</dbReference>
<dbReference type="Gene3D" id="3.90.400.10">
    <property type="entry name" value="Oligo-1,6-glucosidase, Domain 2"/>
    <property type="match status" value="1"/>
</dbReference>
<proteinExistence type="inferred from homology"/>
<dbReference type="SUPFAM" id="SSF51011">
    <property type="entry name" value="Glycosyl hydrolase domain"/>
    <property type="match status" value="1"/>
</dbReference>
<evidence type="ECO:0000259" key="4">
    <source>
        <dbReference type="SMART" id="SM00642"/>
    </source>
</evidence>
<evidence type="ECO:0000313" key="6">
    <source>
        <dbReference type="Proteomes" id="UP000031866"/>
    </source>
</evidence>
<dbReference type="Gene3D" id="2.60.40.1180">
    <property type="entry name" value="Golgi alpha-mannosidase II"/>
    <property type="match status" value="1"/>
</dbReference>
<dbReference type="Gene3D" id="3.20.20.80">
    <property type="entry name" value="Glycosidases"/>
    <property type="match status" value="1"/>
</dbReference>
<organism evidence="5 6">
    <name type="scientific">Clostridium beijerinckii</name>
    <name type="common">Clostridium MP</name>
    <dbReference type="NCBI Taxonomy" id="1520"/>
    <lineage>
        <taxon>Bacteria</taxon>
        <taxon>Bacillati</taxon>
        <taxon>Bacillota</taxon>
        <taxon>Clostridia</taxon>
        <taxon>Eubacteriales</taxon>
        <taxon>Clostridiaceae</taxon>
        <taxon>Clostridium</taxon>
    </lineage>
</organism>
<sequence>MTRKWWHDIVVYQIYPRSFMDNNDDGIGDLKGIISKLDYLKDLGVGAIWLSPVNKSPNVDNGYDISDYYDVMDEFGNMDDMRLLIDEMHSRNIKLIMDLVVNHTSDEHYWFKEAKKGKESKYRDYYIWRDKPNELESNFGGSAWEYDENSNQYYFHLHDKRQPDLNWENPLLRKDIEKMINFWLDFGVDGFRFDVIDLIGKDVDNLITKNGPKLHEYLQELNRNTFGKRDVLTVGETWGATPEIATLYSDPERNELNMVFQFEVISLDKKEGGRKWDLAPLDFIKFKKSFSKWQTSLYGKGWNSIFGNNHDLPRMVSRWGNDKIYRVESAKMLATMLYMQMGTPYVYQGEEIGMTNVKFPSIDDYNDIECLTMYKERLQQGYNIEEIMNSIYAKGRDNARTPMQWSNRENASFTKGTPWIKINENYKEINVEQALSNKESIYYYYKNLISLRKKLDVVKYGKFELILENDKEIFAYTRTYKNGQLLVICNFYGNTKQMIVPKEFLEKEYSILISNYKERNKLKEKIQLRPYEAIVYNTKTI</sequence>
<evidence type="ECO:0000256" key="3">
    <source>
        <dbReference type="ARBA" id="ARBA00023295"/>
    </source>
</evidence>
<dbReference type="SMART" id="SM00642">
    <property type="entry name" value="Aamy"/>
    <property type="match status" value="1"/>
</dbReference>
<dbReference type="AlphaFoldDB" id="A0A0B5QM62"/>
<accession>A0A0B5QM62</accession>